<dbReference type="PROSITE" id="PS51456">
    <property type="entry name" value="MYOSIN_MOTOR"/>
    <property type="match status" value="1"/>
</dbReference>
<gene>
    <name evidence="16" type="ORF">CEPIT_LOCUS11821</name>
</gene>
<name>A0AAV0D5J8_9ASTE</name>
<keyword evidence="3" id="KW-0677">Repeat</keyword>
<dbReference type="GO" id="GO:0051015">
    <property type="term" value="F:actin filament binding"/>
    <property type="evidence" value="ECO:0007669"/>
    <property type="project" value="TreeGrafter"/>
</dbReference>
<dbReference type="PROSITE" id="PS51844">
    <property type="entry name" value="SH3_LIKE"/>
    <property type="match status" value="1"/>
</dbReference>
<dbReference type="Gene3D" id="1.20.58.530">
    <property type="match status" value="1"/>
</dbReference>
<sequence>MNTFCESASSVCVGNHVWVDDPEVAWIDGEVVEINGEDITVNCTSGKAVVTKASNVYPKDTEAPSCGVDDMTKLSYLHEPGVLYNLRCRYDNDEIYTYTGNILIAVNPFKRLPELYGKCIMEKYKGVALGELSPHPFAIADAAYRQMINDGVSQSILVSGESGAGKTESTKMLMNYLAYMGGRAAAEGRSVEQQVLESNPVLEAFGNAKTVRNNNSSRFGKFVEIQFDKRGRISGAAIRTYLLERSRVCQVSDPERNYHCFYMLCAAPVEDVEKYKLGNPRNFHYLNQSNFFELDEVDESKEYLATRRAMDVVGISSDEQDAIFRVVAAILHLGNIEFTKGSEADSAEPKDDQSRFHLKTAAELFMCNEKSLEDSLCKRIIVTRDEKITKCLDPHAAAINRDALAKTVYSKLFDWLVDKINNSIGQDPDSQLLIGVLDIYGFESFKTNSFEQFCINLTNEKLQQHFNQHVFKMEQEEYTREEIDWSYIEFVDNQDVLDLIEKKPGGIIALLDEACMFPRSTHETFAEKLYQTFRDNKRFNKPKLSRTDFTIVHYAGEVTYQTELFLDKNKDYVIAEHQELLSSSGCSFISGLFSQLHEESSKSSKFSSIGTRFKQQLQLLLETLSATEPHYIRCVKPNNLLKPAIFENQNVLQQLRCGGVMEAIRISCAGFPTRRQFDEFARRFSVLSPEVQSGRCDEVTASKRILEKVGLKGYQIGKTKVFLRVGQMAELDAHRNEVLGRSACTIQRKIRSYFTRKTFLLLRDSAIETQAICRGQLARSFYEWMRRDMASLVIGKFARMFLSKKAYKLLFSSAVFIQTGLRGMAAHNELNYRRKRKAAITIQSHFRGFLDHIYYKRMKKAAITAQCAWRVRVARKELHKLKMAAKEAAVLQAANSMLEKQVEELSSQLELEKRMRADIEEAKTEENAKLQSALDEIRHQLQETKELFMREHEKANKSAEILEARNEEHVKLQCALDEMQLQLHETKELLMREKEKANETAEIEGAKTEQQVKLQSDLEEIRLQFQETKESLMREREKAKETADLVEVRAEEHEKLQFTLEETRLKFQETKELLLREREKTKETVEENAKLQSALEEMRLNIQETKELLLREQEKAKETADKEQAKTEENVKLQSALEEMRLQFEETKEFLMKERQRKVSAETVSVVQESQVIDHEMVNKLVTENEQLKASEEAKTRENARLESALEEMKLQLQETKVSHRMEHETPNRTDEEMPVVQNVQLINEEKVNELTSENESPKEKAKTQENAKLQSDLEGMKLQLQDTNELLLKVHEPVEKIADQLHTAHETQKIFVEKVSAVQEVKLIDHETVNKLMDENFQLKALVSSLEKKINETEKKYEETTKIGEERLKQVMDAESKIIELKTDMQRLKEKLSDIETEDHILRQQKVLNSQSKRMSGRFTIGNQPSENGHQDPQALKALKPFGTLSLRRSQIERQRESVDVLLTCIKENLGFSEGKPVAAFTIYKCLLHWKSFEAERTNVFDRLIQIIGSAIEDEANNMHMAYWLSNTSILLFLLQHTLRANTVSTPSKPPQPTNFFGRMFSRSSFSSSNLSIGGLDGIRQIEAKYPALLFKQQLTAYIEKIYGIIRDNLKRELSLVLSSCIQVPTESSGTTRGKPWRIITENLSGHLNTLNENYVPQFLVQNMIIQIFSYINVQLFNSILLQKECCTFNNGEYIKSGLDELELWCGHAKEEYVGSSWDELRHTREVVGFLVLHHKGRITYADLITDLCPILSSQQLYRLCMLSWDDSNNTESVSAEVITSIKVLVSEEDSDDSENNSFVLDDNSSNPFSVEEFCNSLRDINFTGVKPATKLVEHQGFEFLRA</sequence>
<feature type="binding site" evidence="11">
    <location>
        <begin position="160"/>
        <end position="167"/>
    </location>
    <ligand>
        <name>ATP</name>
        <dbReference type="ChEBI" id="CHEBI:30616"/>
    </ligand>
</feature>
<dbReference type="Proteomes" id="UP001152523">
    <property type="component" value="Unassembled WGS sequence"/>
</dbReference>
<dbReference type="FunFam" id="1.20.120.720:FF:000011">
    <property type="entry name" value="Myosin 2"/>
    <property type="match status" value="1"/>
</dbReference>
<dbReference type="Gene3D" id="3.30.70.1590">
    <property type="match status" value="1"/>
</dbReference>
<evidence type="ECO:0000256" key="8">
    <source>
        <dbReference type="ARBA" id="ARBA00023123"/>
    </source>
</evidence>
<keyword evidence="10 11" id="KW-0009">Actin-binding</keyword>
<comment type="caution">
    <text evidence="16">The sequence shown here is derived from an EMBL/GenBank/DDBJ whole genome shotgun (WGS) entry which is preliminary data.</text>
</comment>
<proteinExistence type="inferred from homology"/>
<keyword evidence="5 11" id="KW-0067">ATP-binding</keyword>
<dbReference type="CDD" id="cd15475">
    <property type="entry name" value="MyosinXI_CBD"/>
    <property type="match status" value="1"/>
</dbReference>
<evidence type="ECO:0008006" key="18">
    <source>
        <dbReference type="Google" id="ProtNLM"/>
    </source>
</evidence>
<evidence type="ECO:0000256" key="9">
    <source>
        <dbReference type="ARBA" id="ARBA00023175"/>
    </source>
</evidence>
<evidence type="ECO:0000256" key="7">
    <source>
        <dbReference type="ARBA" id="ARBA00023054"/>
    </source>
</evidence>
<dbReference type="PRINTS" id="PR00193">
    <property type="entry name" value="MYOSINHEAVY"/>
</dbReference>
<dbReference type="Pfam" id="PF00063">
    <property type="entry name" value="Myosin_head"/>
    <property type="match status" value="1"/>
</dbReference>
<dbReference type="Pfam" id="PF02736">
    <property type="entry name" value="Myosin_N"/>
    <property type="match status" value="1"/>
</dbReference>
<dbReference type="GO" id="GO:0007015">
    <property type="term" value="P:actin filament organization"/>
    <property type="evidence" value="ECO:0007669"/>
    <property type="project" value="InterPro"/>
</dbReference>
<dbReference type="FunFam" id="1.10.10.820:FF:000001">
    <property type="entry name" value="Myosin heavy chain"/>
    <property type="match status" value="1"/>
</dbReference>
<dbReference type="SMART" id="SM01132">
    <property type="entry name" value="DIL"/>
    <property type="match status" value="1"/>
</dbReference>
<evidence type="ECO:0000256" key="3">
    <source>
        <dbReference type="ARBA" id="ARBA00022737"/>
    </source>
</evidence>
<feature type="coiled-coil region" evidence="12">
    <location>
        <begin position="1081"/>
        <end position="1143"/>
    </location>
</feature>
<dbReference type="Gene3D" id="3.40.850.10">
    <property type="entry name" value="Kinesin motor domain"/>
    <property type="match status" value="1"/>
</dbReference>
<evidence type="ECO:0000256" key="12">
    <source>
        <dbReference type="SAM" id="Coils"/>
    </source>
</evidence>
<dbReference type="GO" id="GO:0016459">
    <property type="term" value="C:myosin complex"/>
    <property type="evidence" value="ECO:0007669"/>
    <property type="project" value="UniProtKB-KW"/>
</dbReference>
<dbReference type="PANTHER" id="PTHR13140">
    <property type="entry name" value="MYOSIN"/>
    <property type="match status" value="1"/>
</dbReference>
<dbReference type="CDD" id="cd23767">
    <property type="entry name" value="IQCD"/>
    <property type="match status" value="1"/>
</dbReference>
<protein>
    <recommendedName>
        <fullName evidence="18">Myosin XI</fullName>
    </recommendedName>
</protein>
<dbReference type="CDD" id="cd01384">
    <property type="entry name" value="MYSc_Myo11"/>
    <property type="match status" value="1"/>
</dbReference>
<feature type="coiled-coil region" evidence="12">
    <location>
        <begin position="881"/>
        <end position="1056"/>
    </location>
</feature>
<feature type="domain" description="Dilute" evidence="13">
    <location>
        <begin position="1503"/>
        <end position="1789"/>
    </location>
</feature>
<accession>A0AAV0D5J8</accession>
<dbReference type="GO" id="GO:0009536">
    <property type="term" value="C:plastid"/>
    <property type="evidence" value="ECO:0007669"/>
    <property type="project" value="UniProtKB-SubCell"/>
</dbReference>
<keyword evidence="4 11" id="KW-0547">Nucleotide-binding</keyword>
<dbReference type="SMART" id="SM00015">
    <property type="entry name" value="IQ"/>
    <property type="match status" value="5"/>
</dbReference>
<dbReference type="Gene3D" id="1.10.10.820">
    <property type="match status" value="1"/>
</dbReference>
<evidence type="ECO:0000256" key="1">
    <source>
        <dbReference type="ARBA" id="ARBA00004474"/>
    </source>
</evidence>
<dbReference type="InterPro" id="IPR004009">
    <property type="entry name" value="SH3_Myosin"/>
</dbReference>
<evidence type="ECO:0000256" key="5">
    <source>
        <dbReference type="ARBA" id="ARBA00022840"/>
    </source>
</evidence>
<keyword evidence="9 11" id="KW-0505">Motor protein</keyword>
<keyword evidence="8 11" id="KW-0518">Myosin</keyword>
<dbReference type="GO" id="GO:0005524">
    <property type="term" value="F:ATP binding"/>
    <property type="evidence" value="ECO:0007669"/>
    <property type="project" value="UniProtKB-UniRule"/>
</dbReference>
<dbReference type="SMART" id="SM00242">
    <property type="entry name" value="MYSc"/>
    <property type="match status" value="1"/>
</dbReference>
<dbReference type="Pfam" id="PF00612">
    <property type="entry name" value="IQ"/>
    <property type="match status" value="3"/>
</dbReference>
<evidence type="ECO:0000256" key="10">
    <source>
        <dbReference type="ARBA" id="ARBA00023203"/>
    </source>
</evidence>
<dbReference type="InterPro" id="IPR001609">
    <property type="entry name" value="Myosin_head_motor_dom-like"/>
</dbReference>
<evidence type="ECO:0000313" key="16">
    <source>
        <dbReference type="EMBL" id="CAH9091720.1"/>
    </source>
</evidence>
<dbReference type="Gene3D" id="1.20.120.720">
    <property type="entry name" value="Myosin VI head, motor domain, U50 subdomain"/>
    <property type="match status" value="1"/>
</dbReference>
<reference evidence="16" key="1">
    <citation type="submission" date="2022-07" db="EMBL/GenBank/DDBJ databases">
        <authorList>
            <person name="Macas J."/>
            <person name="Novak P."/>
            <person name="Neumann P."/>
        </authorList>
    </citation>
    <scope>NUCLEOTIDE SEQUENCE</scope>
</reference>
<dbReference type="Gene3D" id="1.20.5.190">
    <property type="match status" value="2"/>
</dbReference>
<dbReference type="Pfam" id="PF01843">
    <property type="entry name" value="DIL"/>
    <property type="match status" value="1"/>
</dbReference>
<comment type="similarity">
    <text evidence="2">Belongs to the TRAFAC class myosin-kinesin ATPase superfamily. Myosin family. Plant myosin class XI subfamily.</text>
</comment>
<dbReference type="PANTHER" id="PTHR13140:SF834">
    <property type="entry name" value="MYOSIN-8-LIKE"/>
    <property type="match status" value="1"/>
</dbReference>
<dbReference type="InterPro" id="IPR027417">
    <property type="entry name" value="P-loop_NTPase"/>
</dbReference>
<feature type="region of interest" description="Actin-binding" evidence="11">
    <location>
        <begin position="617"/>
        <end position="639"/>
    </location>
</feature>
<dbReference type="EMBL" id="CAMAPF010000069">
    <property type="protein sequence ID" value="CAH9091720.1"/>
    <property type="molecule type" value="Genomic_DNA"/>
</dbReference>
<keyword evidence="6" id="KW-0112">Calmodulin-binding</keyword>
<feature type="domain" description="Myosin N-terminal SH3-like" evidence="15">
    <location>
        <begin position="12"/>
        <end position="61"/>
    </location>
</feature>
<evidence type="ECO:0000259" key="14">
    <source>
        <dbReference type="PROSITE" id="PS51456"/>
    </source>
</evidence>
<dbReference type="InterPro" id="IPR000048">
    <property type="entry name" value="IQ_motif_EF-hand-BS"/>
</dbReference>
<evidence type="ECO:0000256" key="11">
    <source>
        <dbReference type="PROSITE-ProRule" id="PRU00782"/>
    </source>
</evidence>
<comment type="subcellular location">
    <subcellularLocation>
        <location evidence="1">Plastid</location>
    </subcellularLocation>
</comment>
<dbReference type="InterPro" id="IPR036961">
    <property type="entry name" value="Kinesin_motor_dom_sf"/>
</dbReference>
<evidence type="ECO:0000256" key="2">
    <source>
        <dbReference type="ARBA" id="ARBA00008049"/>
    </source>
</evidence>
<dbReference type="GO" id="GO:0005516">
    <property type="term" value="F:calmodulin binding"/>
    <property type="evidence" value="ECO:0007669"/>
    <property type="project" value="UniProtKB-KW"/>
</dbReference>
<evidence type="ECO:0000256" key="4">
    <source>
        <dbReference type="ARBA" id="ARBA00022741"/>
    </source>
</evidence>
<dbReference type="FunFam" id="1.20.58.530:FF:000002">
    <property type="entry name" value="Class V myosin"/>
    <property type="match status" value="1"/>
</dbReference>
<keyword evidence="7 12" id="KW-0175">Coiled coil</keyword>
<dbReference type="GO" id="GO:0016020">
    <property type="term" value="C:membrane"/>
    <property type="evidence" value="ECO:0007669"/>
    <property type="project" value="TreeGrafter"/>
</dbReference>
<evidence type="ECO:0000259" key="13">
    <source>
        <dbReference type="PROSITE" id="PS51126"/>
    </source>
</evidence>
<dbReference type="SUPFAM" id="SSF52540">
    <property type="entry name" value="P-loop containing nucleoside triphosphate hydrolases"/>
    <property type="match status" value="2"/>
</dbReference>
<dbReference type="FunFam" id="1.20.5.190:FF:000001">
    <property type="entry name" value="unconventional myosin-Va"/>
    <property type="match status" value="1"/>
</dbReference>
<feature type="coiled-coil region" evidence="12">
    <location>
        <begin position="1185"/>
        <end position="1219"/>
    </location>
</feature>
<evidence type="ECO:0000313" key="17">
    <source>
        <dbReference type="Proteomes" id="UP001152523"/>
    </source>
</evidence>
<dbReference type="GO" id="GO:0000146">
    <property type="term" value="F:microfilament motor activity"/>
    <property type="evidence" value="ECO:0007669"/>
    <property type="project" value="TreeGrafter"/>
</dbReference>
<evidence type="ECO:0000259" key="15">
    <source>
        <dbReference type="PROSITE" id="PS51844"/>
    </source>
</evidence>
<organism evidence="16 17">
    <name type="scientific">Cuscuta epithymum</name>
    <dbReference type="NCBI Taxonomy" id="186058"/>
    <lineage>
        <taxon>Eukaryota</taxon>
        <taxon>Viridiplantae</taxon>
        <taxon>Streptophyta</taxon>
        <taxon>Embryophyta</taxon>
        <taxon>Tracheophyta</taxon>
        <taxon>Spermatophyta</taxon>
        <taxon>Magnoliopsida</taxon>
        <taxon>eudicotyledons</taxon>
        <taxon>Gunneridae</taxon>
        <taxon>Pentapetalae</taxon>
        <taxon>asterids</taxon>
        <taxon>lamiids</taxon>
        <taxon>Solanales</taxon>
        <taxon>Convolvulaceae</taxon>
        <taxon>Cuscuteae</taxon>
        <taxon>Cuscuta</taxon>
        <taxon>Cuscuta subgen. Cuscuta</taxon>
    </lineage>
</organism>
<feature type="coiled-coil region" evidence="12">
    <location>
        <begin position="1330"/>
        <end position="1406"/>
    </location>
</feature>
<feature type="domain" description="Myosin motor" evidence="14">
    <location>
        <begin position="66"/>
        <end position="736"/>
    </location>
</feature>
<dbReference type="PROSITE" id="PS50096">
    <property type="entry name" value="IQ"/>
    <property type="match status" value="3"/>
</dbReference>
<evidence type="ECO:0000256" key="6">
    <source>
        <dbReference type="ARBA" id="ARBA00022860"/>
    </source>
</evidence>
<dbReference type="PROSITE" id="PS51126">
    <property type="entry name" value="DILUTE"/>
    <property type="match status" value="1"/>
</dbReference>
<keyword evidence="17" id="KW-1185">Reference proteome</keyword>
<dbReference type="InterPro" id="IPR002710">
    <property type="entry name" value="Dilute_dom"/>
</dbReference>
<dbReference type="InterPro" id="IPR037975">
    <property type="entry name" value="MyosinXI_CBD"/>
</dbReference>
<dbReference type="GO" id="GO:0030048">
    <property type="term" value="P:actin filament-based movement"/>
    <property type="evidence" value="ECO:0007669"/>
    <property type="project" value="UniProtKB-ARBA"/>
</dbReference>
<dbReference type="InterPro" id="IPR036018">
    <property type="entry name" value="MYSc_Myo11"/>
</dbReference>